<comment type="similarity">
    <text evidence="2 4">Belongs to the eukaryotic RPC7 RNA polymerase subunit family.</text>
</comment>
<accession>A0AAN7W5M4</accession>
<protein>
    <recommendedName>
        <fullName evidence="4">DNA-directed RNA polymerase III subunit</fullName>
    </recommendedName>
</protein>
<reference evidence="7" key="1">
    <citation type="submission" date="2023-07" db="EMBL/GenBank/DDBJ databases">
        <title>A draft genome of Kazachstania heterogenica Y-27499.</title>
        <authorList>
            <person name="Donic C."/>
            <person name="Kralova J.S."/>
            <person name="Fidel L."/>
            <person name="Ben-Dor S."/>
            <person name="Jung S."/>
        </authorList>
    </citation>
    <scope>NUCLEOTIDE SEQUENCE [LARGE SCALE GENOMIC DNA]</scope>
    <source>
        <strain evidence="7">Y27499</strain>
    </source>
</reference>
<dbReference type="GO" id="GO:0005666">
    <property type="term" value="C:RNA polymerase III complex"/>
    <property type="evidence" value="ECO:0007669"/>
    <property type="project" value="UniProtKB-UniRule"/>
</dbReference>
<dbReference type="PIRSF" id="PIRSF000777">
    <property type="entry name" value="RNA_polIII_C31"/>
    <property type="match status" value="1"/>
</dbReference>
<dbReference type="InterPro" id="IPR024661">
    <property type="entry name" value="RNA_pol_III_Rpc31"/>
</dbReference>
<evidence type="ECO:0000256" key="5">
    <source>
        <dbReference type="SAM" id="MobiDB-lite"/>
    </source>
</evidence>
<proteinExistence type="inferred from homology"/>
<dbReference type="PANTHER" id="PTHR15367:SF2">
    <property type="entry name" value="DNA-DIRECTED RNA POLYMERASE III SUBUNIT"/>
    <property type="match status" value="1"/>
</dbReference>
<feature type="compositionally biased region" description="Acidic residues" evidence="5">
    <location>
        <begin position="261"/>
        <end position="280"/>
    </location>
</feature>
<dbReference type="PANTHER" id="PTHR15367">
    <property type="entry name" value="DNA-DIRECTED RNA POLYMERASE III"/>
    <property type="match status" value="1"/>
</dbReference>
<feature type="compositionally biased region" description="Polar residues" evidence="5">
    <location>
        <begin position="174"/>
        <end position="185"/>
    </location>
</feature>
<feature type="compositionally biased region" description="Acidic residues" evidence="5">
    <location>
        <begin position="235"/>
        <end position="253"/>
    </location>
</feature>
<evidence type="ECO:0000313" key="7">
    <source>
        <dbReference type="Proteomes" id="UP001306508"/>
    </source>
</evidence>
<feature type="region of interest" description="Disordered" evidence="5">
    <location>
        <begin position="157"/>
        <end position="187"/>
    </location>
</feature>
<dbReference type="Pfam" id="PF11705">
    <property type="entry name" value="RNA_pol_3_Rpc31"/>
    <property type="match status" value="1"/>
</dbReference>
<dbReference type="Proteomes" id="UP001306508">
    <property type="component" value="Unassembled WGS sequence"/>
</dbReference>
<keyword evidence="3 4" id="KW-0539">Nucleus</keyword>
<feature type="region of interest" description="Disordered" evidence="5">
    <location>
        <begin position="208"/>
        <end position="280"/>
    </location>
</feature>
<gene>
    <name evidence="6" type="ORF">RI543_000915</name>
</gene>
<dbReference type="EMBL" id="JAWIZZ010000031">
    <property type="protein sequence ID" value="KAK5781729.1"/>
    <property type="molecule type" value="Genomic_DNA"/>
</dbReference>
<name>A0AAN7W5M4_9SACH</name>
<organism evidence="6 7">
    <name type="scientific">Arxiozyma heterogenica</name>
    <dbReference type="NCBI Taxonomy" id="278026"/>
    <lineage>
        <taxon>Eukaryota</taxon>
        <taxon>Fungi</taxon>
        <taxon>Dikarya</taxon>
        <taxon>Ascomycota</taxon>
        <taxon>Saccharomycotina</taxon>
        <taxon>Saccharomycetes</taxon>
        <taxon>Saccharomycetales</taxon>
        <taxon>Saccharomycetaceae</taxon>
        <taxon>Arxiozyma</taxon>
    </lineage>
</organism>
<comment type="function">
    <text evidence="4">DNA-dependent RNA polymerase catalyzes the transcription of DNA into RNA using the four ribonucleoside triphosphates as substrates. Specific peripheric component of RNA polymerase III which synthesizes small RNAs, such as 5S rRNA and tRNAs.</text>
</comment>
<evidence type="ECO:0000256" key="1">
    <source>
        <dbReference type="ARBA" id="ARBA00004123"/>
    </source>
</evidence>
<comment type="subcellular location">
    <subcellularLocation>
        <location evidence="1 4">Nucleus</location>
    </subcellularLocation>
</comment>
<keyword evidence="7" id="KW-1185">Reference proteome</keyword>
<evidence type="ECO:0000256" key="2">
    <source>
        <dbReference type="ARBA" id="ARBA00008352"/>
    </source>
</evidence>
<evidence type="ECO:0000256" key="3">
    <source>
        <dbReference type="ARBA" id="ARBA00023242"/>
    </source>
</evidence>
<sequence>MSFRGGFRNGNSGNNSFNIPVGIAYQDILSQSQLHNSEVPKLALPVNNPTISYRERLVASYCITHLNDLSDSVFNLDDIGKDDKKIKCSSFIEVDNSDDIERYGDRYLKHKKTFNGVKSLTDHPFAKDLFPEELYNVMGFNKKKLLNLKRFKNNSAGSNGILSGNGNNADGSADSDNINADTDGSGQDKLGLSMLEKLKELAEEVGNDVAIGGDVNENDDDNDENKENQRKSVMDEIDEDDDFEEDEDDDDDYNAEKYFDDGDDDDGYGDIGDDDNEPIF</sequence>
<comment type="subunit">
    <text evidence="4">Component of the RNA polymerase III (Pol III) complex.</text>
</comment>
<comment type="caution">
    <text evidence="6">The sequence shown here is derived from an EMBL/GenBank/DDBJ whole genome shotgun (WGS) entry which is preliminary data.</text>
</comment>
<evidence type="ECO:0000256" key="4">
    <source>
        <dbReference type="PIRNR" id="PIRNR000777"/>
    </source>
</evidence>
<dbReference type="GO" id="GO:0006383">
    <property type="term" value="P:transcription by RNA polymerase III"/>
    <property type="evidence" value="ECO:0007669"/>
    <property type="project" value="UniProtKB-UniRule"/>
</dbReference>
<feature type="compositionally biased region" description="Low complexity" evidence="5">
    <location>
        <begin position="157"/>
        <end position="168"/>
    </location>
</feature>
<feature type="compositionally biased region" description="Basic and acidic residues" evidence="5">
    <location>
        <begin position="225"/>
        <end position="234"/>
    </location>
</feature>
<dbReference type="AlphaFoldDB" id="A0AAN7W5M4"/>
<evidence type="ECO:0000313" key="6">
    <source>
        <dbReference type="EMBL" id="KAK5781729.1"/>
    </source>
</evidence>